<feature type="chain" id="PRO_5047055364" evidence="1">
    <location>
        <begin position="20"/>
        <end position="76"/>
    </location>
</feature>
<evidence type="ECO:0000313" key="4">
    <source>
        <dbReference type="Proteomes" id="UP001521137"/>
    </source>
</evidence>
<dbReference type="SUPFAM" id="SSF47473">
    <property type="entry name" value="EF-hand"/>
    <property type="match status" value="1"/>
</dbReference>
<dbReference type="Gene3D" id="1.10.238.10">
    <property type="entry name" value="EF-hand"/>
    <property type="match status" value="1"/>
</dbReference>
<dbReference type="PROSITE" id="PS50222">
    <property type="entry name" value="EF_HAND_2"/>
    <property type="match status" value="1"/>
</dbReference>
<keyword evidence="1" id="KW-0732">Signal</keyword>
<dbReference type="SMART" id="SM00054">
    <property type="entry name" value="EFh"/>
    <property type="match status" value="1"/>
</dbReference>
<sequence length="76" mass="8304">MTKVLIVLTASLFSLAITAQQPEDNFSKLDTNNDGLISIDEAKSDPTLAQVFTELDTDEDGYLSKDELAELGKKLN</sequence>
<evidence type="ECO:0000256" key="1">
    <source>
        <dbReference type="SAM" id="SignalP"/>
    </source>
</evidence>
<dbReference type="InterPro" id="IPR002048">
    <property type="entry name" value="EF_hand_dom"/>
</dbReference>
<dbReference type="RefSeq" id="WP_235313025.1">
    <property type="nucleotide sequence ID" value="NZ_JAKGAS010000006.1"/>
</dbReference>
<name>A0ABS9D7Q5_9ALTE</name>
<comment type="caution">
    <text evidence="3">The sequence shown here is derived from an EMBL/GenBank/DDBJ whole genome shotgun (WGS) entry which is preliminary data.</text>
</comment>
<dbReference type="Pfam" id="PF13202">
    <property type="entry name" value="EF-hand_5"/>
    <property type="match status" value="2"/>
</dbReference>
<feature type="domain" description="EF-hand" evidence="2">
    <location>
        <begin position="43"/>
        <end position="76"/>
    </location>
</feature>
<protein>
    <submittedName>
        <fullName evidence="3">EF-hand domain-containing protein</fullName>
    </submittedName>
</protein>
<dbReference type="Proteomes" id="UP001521137">
    <property type="component" value="Unassembled WGS sequence"/>
</dbReference>
<dbReference type="EMBL" id="JAKGAS010000006">
    <property type="protein sequence ID" value="MCF2948988.1"/>
    <property type="molecule type" value="Genomic_DNA"/>
</dbReference>
<keyword evidence="4" id="KW-1185">Reference proteome</keyword>
<organism evidence="3 4">
    <name type="scientific">Paraglaciecola algarum</name>
    <dbReference type="NCBI Taxonomy" id="3050085"/>
    <lineage>
        <taxon>Bacteria</taxon>
        <taxon>Pseudomonadati</taxon>
        <taxon>Pseudomonadota</taxon>
        <taxon>Gammaproteobacteria</taxon>
        <taxon>Alteromonadales</taxon>
        <taxon>Alteromonadaceae</taxon>
        <taxon>Paraglaciecola</taxon>
    </lineage>
</organism>
<proteinExistence type="predicted"/>
<accession>A0ABS9D7Q5</accession>
<dbReference type="InterPro" id="IPR011992">
    <property type="entry name" value="EF-hand-dom_pair"/>
</dbReference>
<feature type="signal peptide" evidence="1">
    <location>
        <begin position="1"/>
        <end position="19"/>
    </location>
</feature>
<gene>
    <name evidence="3" type="ORF">L0668_12775</name>
</gene>
<evidence type="ECO:0000313" key="3">
    <source>
        <dbReference type="EMBL" id="MCF2948988.1"/>
    </source>
</evidence>
<dbReference type="InterPro" id="IPR018247">
    <property type="entry name" value="EF_Hand_1_Ca_BS"/>
</dbReference>
<evidence type="ECO:0000259" key="2">
    <source>
        <dbReference type="PROSITE" id="PS50222"/>
    </source>
</evidence>
<reference evidence="3 4" key="1">
    <citation type="submission" date="2022-01" db="EMBL/GenBank/DDBJ databases">
        <title>Paraglaciecola sp. G1-23.</title>
        <authorList>
            <person name="Jin M.S."/>
            <person name="Han D.M."/>
            <person name="Kim H.M."/>
            <person name="Jeon C.O."/>
        </authorList>
    </citation>
    <scope>NUCLEOTIDE SEQUENCE [LARGE SCALE GENOMIC DNA]</scope>
    <source>
        <strain evidence="3 4">G1-23</strain>
    </source>
</reference>
<dbReference type="PROSITE" id="PS00018">
    <property type="entry name" value="EF_HAND_1"/>
    <property type="match status" value="1"/>
</dbReference>